<gene>
    <name evidence="5" type="ORF">PJIAN_4758</name>
</gene>
<dbReference type="OrthoDB" id="9799482at2"/>
<dbReference type="PANTHER" id="PTHR43537">
    <property type="entry name" value="TRANSCRIPTIONAL REGULATOR, GNTR FAMILY"/>
    <property type="match status" value="1"/>
</dbReference>
<dbReference type="PROSITE" id="PS50949">
    <property type="entry name" value="HTH_GNTR"/>
    <property type="match status" value="1"/>
</dbReference>
<keyword evidence="6" id="KW-1185">Reference proteome</keyword>
<dbReference type="PRINTS" id="PR00035">
    <property type="entry name" value="HTHGNTR"/>
</dbReference>
<protein>
    <submittedName>
        <fullName evidence="5">GntR family transcriptional regulator</fullName>
    </submittedName>
</protein>
<dbReference type="Gene3D" id="1.10.10.10">
    <property type="entry name" value="Winged helix-like DNA-binding domain superfamily/Winged helix DNA-binding domain"/>
    <property type="match status" value="1"/>
</dbReference>
<dbReference type="InterPro" id="IPR008920">
    <property type="entry name" value="TF_FadR/GntR_C"/>
</dbReference>
<keyword evidence="2" id="KW-0238">DNA-binding</keyword>
<evidence type="ECO:0000313" key="6">
    <source>
        <dbReference type="Proteomes" id="UP000076586"/>
    </source>
</evidence>
<dbReference type="InterPro" id="IPR036390">
    <property type="entry name" value="WH_DNA-bd_sf"/>
</dbReference>
<evidence type="ECO:0000259" key="4">
    <source>
        <dbReference type="PROSITE" id="PS50949"/>
    </source>
</evidence>
<dbReference type="SMART" id="SM00895">
    <property type="entry name" value="FCD"/>
    <property type="match status" value="1"/>
</dbReference>
<dbReference type="GO" id="GO:0003700">
    <property type="term" value="F:DNA-binding transcription factor activity"/>
    <property type="evidence" value="ECO:0007669"/>
    <property type="project" value="InterPro"/>
</dbReference>
<dbReference type="EMBL" id="BDCR01000004">
    <property type="protein sequence ID" value="GAT64209.1"/>
    <property type="molecule type" value="Genomic_DNA"/>
</dbReference>
<dbReference type="RefSeq" id="WP_068706098.1">
    <property type="nucleotide sequence ID" value="NZ_BDCR01000004.1"/>
</dbReference>
<keyword evidence="1" id="KW-0805">Transcription regulation</keyword>
<dbReference type="InterPro" id="IPR000524">
    <property type="entry name" value="Tscrpt_reg_HTH_GntR"/>
</dbReference>
<name>A0A171ASL1_9BACT</name>
<dbReference type="GO" id="GO:0003677">
    <property type="term" value="F:DNA binding"/>
    <property type="evidence" value="ECO:0007669"/>
    <property type="project" value="UniProtKB-KW"/>
</dbReference>
<feature type="domain" description="HTH gntR-type" evidence="4">
    <location>
        <begin position="16"/>
        <end position="84"/>
    </location>
</feature>
<dbReference type="SUPFAM" id="SSF48008">
    <property type="entry name" value="GntR ligand-binding domain-like"/>
    <property type="match status" value="1"/>
</dbReference>
<reference evidence="6" key="2">
    <citation type="journal article" date="2017" name="Genome Announc.">
        <title>Draft genome sequence of Paludibacter jiangxiensis NM7(T), a propionate-producing fermentative bacterium.</title>
        <authorList>
            <person name="Qiu Y.-L."/>
            <person name="Tourlousse D.M."/>
            <person name="Matsuura N."/>
            <person name="Ohashi A."/>
            <person name="Sekiguchi Y."/>
        </authorList>
    </citation>
    <scope>NUCLEOTIDE SEQUENCE [LARGE SCALE GENOMIC DNA]</scope>
    <source>
        <strain evidence="6">NM7</strain>
    </source>
</reference>
<dbReference type="SMART" id="SM00345">
    <property type="entry name" value="HTH_GNTR"/>
    <property type="match status" value="1"/>
</dbReference>
<sequence length="239" mass="26557">MTVESIASTISESTTESPSDIIIREIKSLLNNGKLKPGDRLPAERKLAEQFGVGRAYVRDAIKKLEFYGVLKTLPQSGSVIAGLEIPALEGLITDVLKLDNYDFYSLVETRLILETNAARLCALRRTDEDLVKIEAALRNYLDKDKTGGMEVADADMAFHRSIAEGSKNMVIKSLMMIITPDILKSFNEYKVCQAVETVASNEHLKLLEYIRAKDSEAAEATMRLHLNNVMVFASSLKK</sequence>
<dbReference type="Pfam" id="PF07729">
    <property type="entry name" value="FCD"/>
    <property type="match status" value="1"/>
</dbReference>
<organism evidence="5 6">
    <name type="scientific">Paludibacter jiangxiensis</name>
    <dbReference type="NCBI Taxonomy" id="681398"/>
    <lineage>
        <taxon>Bacteria</taxon>
        <taxon>Pseudomonadati</taxon>
        <taxon>Bacteroidota</taxon>
        <taxon>Bacteroidia</taxon>
        <taxon>Bacteroidales</taxon>
        <taxon>Paludibacteraceae</taxon>
        <taxon>Paludibacter</taxon>
    </lineage>
</organism>
<proteinExistence type="predicted"/>
<dbReference type="InterPro" id="IPR011711">
    <property type="entry name" value="GntR_C"/>
</dbReference>
<dbReference type="CDD" id="cd07377">
    <property type="entry name" value="WHTH_GntR"/>
    <property type="match status" value="1"/>
</dbReference>
<dbReference type="Proteomes" id="UP000076586">
    <property type="component" value="Unassembled WGS sequence"/>
</dbReference>
<dbReference type="AlphaFoldDB" id="A0A171ASL1"/>
<keyword evidence="3" id="KW-0804">Transcription</keyword>
<dbReference type="Gene3D" id="1.20.120.530">
    <property type="entry name" value="GntR ligand-binding domain-like"/>
    <property type="match status" value="1"/>
</dbReference>
<evidence type="ECO:0000256" key="2">
    <source>
        <dbReference type="ARBA" id="ARBA00023125"/>
    </source>
</evidence>
<accession>A0A171ASL1</accession>
<dbReference type="Pfam" id="PF00392">
    <property type="entry name" value="GntR"/>
    <property type="match status" value="1"/>
</dbReference>
<dbReference type="InterPro" id="IPR036388">
    <property type="entry name" value="WH-like_DNA-bd_sf"/>
</dbReference>
<reference evidence="6" key="1">
    <citation type="submission" date="2016-04" db="EMBL/GenBank/DDBJ databases">
        <title>Draft genome sequence of Paludibacter jiangxiensis strain NM7.</title>
        <authorList>
            <person name="Qiu Y."/>
            <person name="Matsuura N."/>
            <person name="Ohashi A."/>
            <person name="Tourlousse M.D."/>
            <person name="Sekiguchi Y."/>
        </authorList>
    </citation>
    <scope>NUCLEOTIDE SEQUENCE [LARGE SCALE GENOMIC DNA]</scope>
    <source>
        <strain evidence="6">NM7</strain>
    </source>
</reference>
<evidence type="ECO:0000256" key="3">
    <source>
        <dbReference type="ARBA" id="ARBA00023163"/>
    </source>
</evidence>
<comment type="caution">
    <text evidence="5">The sequence shown here is derived from an EMBL/GenBank/DDBJ whole genome shotgun (WGS) entry which is preliminary data.</text>
</comment>
<dbReference type="SUPFAM" id="SSF46785">
    <property type="entry name" value="Winged helix' DNA-binding domain"/>
    <property type="match status" value="1"/>
</dbReference>
<dbReference type="STRING" id="681398.PJIAN_4758"/>
<evidence type="ECO:0000256" key="1">
    <source>
        <dbReference type="ARBA" id="ARBA00023015"/>
    </source>
</evidence>
<dbReference type="PANTHER" id="PTHR43537:SF5">
    <property type="entry name" value="UXU OPERON TRANSCRIPTIONAL REGULATOR"/>
    <property type="match status" value="1"/>
</dbReference>
<evidence type="ECO:0000313" key="5">
    <source>
        <dbReference type="EMBL" id="GAT64209.1"/>
    </source>
</evidence>